<evidence type="ECO:0008006" key="3">
    <source>
        <dbReference type="Google" id="ProtNLM"/>
    </source>
</evidence>
<dbReference type="PANTHER" id="PTHR34071">
    <property type="entry name" value="5-NITROIMIDAZOLE ANTIBIOTICS RESISTANCE PROTEIN, NIMA-FAMILY-RELATED PROTEIN-RELATED"/>
    <property type="match status" value="1"/>
</dbReference>
<gene>
    <name evidence="1" type="ORF">SAMN05443428_10371</name>
</gene>
<dbReference type="EMBL" id="FUYH01000003">
    <property type="protein sequence ID" value="SKA79473.1"/>
    <property type="molecule type" value="Genomic_DNA"/>
</dbReference>
<dbReference type="Pfam" id="PF12900">
    <property type="entry name" value="Pyridox_ox_2"/>
    <property type="match status" value="1"/>
</dbReference>
<dbReference type="AlphaFoldDB" id="A0A1T4WQ51"/>
<dbReference type="Proteomes" id="UP000190105">
    <property type="component" value="Unassembled WGS sequence"/>
</dbReference>
<sequence>MFKELRRKDREIDIDECIRILKEGIYGVLSTIGEDGYSYGVPVSYVYKENSILFHCATEGKKLENFKYNDRVSFCVVGQTEILSKKFSMAYESVIVFGRIKEVYGEQKEDALYELIKKYSNDYIKEGFEYVKKDMNKTKVFKIDIEHISGKRRRC</sequence>
<reference evidence="2" key="1">
    <citation type="submission" date="2017-02" db="EMBL/GenBank/DDBJ databases">
        <authorList>
            <person name="Varghese N."/>
            <person name="Submissions S."/>
        </authorList>
    </citation>
    <scope>NUCLEOTIDE SEQUENCE [LARGE SCALE GENOMIC DNA]</scope>
    <source>
        <strain evidence="2">USBA 833</strain>
    </source>
</reference>
<dbReference type="InterPro" id="IPR024747">
    <property type="entry name" value="Pyridox_Oxase-rel"/>
</dbReference>
<dbReference type="Gene3D" id="2.30.110.10">
    <property type="entry name" value="Electron Transport, Fmn-binding Protein, Chain A"/>
    <property type="match status" value="1"/>
</dbReference>
<dbReference type="RefSeq" id="WP_179122162.1">
    <property type="nucleotide sequence ID" value="NZ_FUYH01000003.1"/>
</dbReference>
<protein>
    <recommendedName>
        <fullName evidence="3">Nitroimidazol reductase NimA, pyridoxamine 5'-phosphate oxidase superfamily</fullName>
    </recommendedName>
</protein>
<evidence type="ECO:0000313" key="2">
    <source>
        <dbReference type="Proteomes" id="UP000190105"/>
    </source>
</evidence>
<name>A0A1T4WQ51_9CLOT</name>
<dbReference type="SUPFAM" id="SSF50475">
    <property type="entry name" value="FMN-binding split barrel"/>
    <property type="match status" value="1"/>
</dbReference>
<keyword evidence="2" id="KW-1185">Reference proteome</keyword>
<organism evidence="1 2">
    <name type="scientific">Caloramator quimbayensis</name>
    <dbReference type="NCBI Taxonomy" id="1147123"/>
    <lineage>
        <taxon>Bacteria</taxon>
        <taxon>Bacillati</taxon>
        <taxon>Bacillota</taxon>
        <taxon>Clostridia</taxon>
        <taxon>Eubacteriales</taxon>
        <taxon>Clostridiaceae</taxon>
        <taxon>Caloramator</taxon>
    </lineage>
</organism>
<evidence type="ECO:0000313" key="1">
    <source>
        <dbReference type="EMBL" id="SKA79473.1"/>
    </source>
</evidence>
<proteinExistence type="predicted"/>
<dbReference type="InterPro" id="IPR012349">
    <property type="entry name" value="Split_barrel_FMN-bd"/>
</dbReference>
<dbReference type="PANTHER" id="PTHR34071:SF2">
    <property type="entry name" value="FLAVIN-NUCLEOTIDE-BINDING PROTEIN"/>
    <property type="match status" value="1"/>
</dbReference>
<accession>A0A1T4WQ51</accession>